<dbReference type="OrthoDB" id="1443240at2"/>
<dbReference type="AlphaFoldDB" id="A0A5C8KDN2"/>
<dbReference type="EMBL" id="VRTY01000001">
    <property type="protein sequence ID" value="TXK52845.1"/>
    <property type="molecule type" value="Genomic_DNA"/>
</dbReference>
<reference evidence="1 2" key="1">
    <citation type="submission" date="2019-08" db="EMBL/GenBank/DDBJ databases">
        <authorList>
            <person name="Shi S."/>
        </authorList>
    </citation>
    <scope>NUCLEOTIDE SEQUENCE [LARGE SCALE GENOMIC DNA]</scope>
    <source>
        <strain evidence="1 2">GY10130</strain>
    </source>
</reference>
<evidence type="ECO:0000313" key="1">
    <source>
        <dbReference type="EMBL" id="TXK52845.1"/>
    </source>
</evidence>
<keyword evidence="2" id="KW-1185">Reference proteome</keyword>
<organism evidence="1 2">
    <name type="scientific">Pontibacter qinzhouensis</name>
    <dbReference type="NCBI Taxonomy" id="2603253"/>
    <lineage>
        <taxon>Bacteria</taxon>
        <taxon>Pseudomonadati</taxon>
        <taxon>Bacteroidota</taxon>
        <taxon>Cytophagia</taxon>
        <taxon>Cytophagales</taxon>
        <taxon>Hymenobacteraceae</taxon>
        <taxon>Pontibacter</taxon>
    </lineage>
</organism>
<comment type="caution">
    <text evidence="1">The sequence shown here is derived from an EMBL/GenBank/DDBJ whole genome shotgun (WGS) entry which is preliminary data.</text>
</comment>
<dbReference type="Proteomes" id="UP000321926">
    <property type="component" value="Unassembled WGS sequence"/>
</dbReference>
<proteinExistence type="predicted"/>
<dbReference type="RefSeq" id="WP_147919749.1">
    <property type="nucleotide sequence ID" value="NZ_VRTY01000001.1"/>
</dbReference>
<protein>
    <submittedName>
        <fullName evidence="1">Uncharacterized protein</fullName>
    </submittedName>
</protein>
<accession>A0A5C8KDN2</accession>
<evidence type="ECO:0000313" key="2">
    <source>
        <dbReference type="Proteomes" id="UP000321926"/>
    </source>
</evidence>
<gene>
    <name evidence="1" type="ORF">FVR03_00280</name>
</gene>
<sequence>MIRILHFLFLGLLLLPLTLLGEGSKQLTPNLNSLALTNPGNDRAGYLAHDANFPSASGVGITSLSFLKPAGFSRNGATYSRDHRLYIRVKNGERMYYGVRRAIHDQTSANQANLTITLRRTNAATGVDDPNYSYSVTLNANINSTRAMLLLTNQAGVINTPALALAGPTRPAIGQASAVSGYNPLMINNNTGTDYDYYVEFTQAGESTWTDDGRRFSVYDLWDFTVIENSTGAERQGRMRSKLWSFSAGGADNVFSKDFNMFPLIPSENQTNSYFVKKIELAGIAPQNFFRFVTNRFGSNSSTGSTFAERRKSQTGATDYPEFFNFVNDPDPSI</sequence>
<name>A0A5C8KDN2_9BACT</name>